<proteinExistence type="inferred from homology"/>
<keyword evidence="4" id="KW-1185">Reference proteome</keyword>
<gene>
    <name evidence="3" type="ORF">QRT03_11615</name>
</gene>
<dbReference type="Proteomes" id="UP001231924">
    <property type="component" value="Unassembled WGS sequence"/>
</dbReference>
<protein>
    <submittedName>
        <fullName evidence="3">Asp23/Gls24 family envelope stress response protein</fullName>
    </submittedName>
</protein>
<organism evidence="3 4">
    <name type="scientific">Actinomycetospora termitidis</name>
    <dbReference type="NCBI Taxonomy" id="3053470"/>
    <lineage>
        <taxon>Bacteria</taxon>
        <taxon>Bacillati</taxon>
        <taxon>Actinomycetota</taxon>
        <taxon>Actinomycetes</taxon>
        <taxon>Pseudonocardiales</taxon>
        <taxon>Pseudonocardiaceae</taxon>
        <taxon>Actinomycetospora</taxon>
    </lineage>
</organism>
<evidence type="ECO:0000256" key="2">
    <source>
        <dbReference type="SAM" id="MobiDB-lite"/>
    </source>
</evidence>
<dbReference type="Pfam" id="PF03780">
    <property type="entry name" value="Asp23"/>
    <property type="match status" value="1"/>
</dbReference>
<accession>A0ABT7M7F6</accession>
<feature type="compositionally biased region" description="Low complexity" evidence="2">
    <location>
        <begin position="1"/>
        <end position="12"/>
    </location>
</feature>
<reference evidence="3 4" key="1">
    <citation type="submission" date="2023-06" db="EMBL/GenBank/DDBJ databases">
        <title>Actinomycetospora Odt1-22.</title>
        <authorList>
            <person name="Supong K."/>
        </authorList>
    </citation>
    <scope>NUCLEOTIDE SEQUENCE [LARGE SCALE GENOMIC DNA]</scope>
    <source>
        <strain evidence="3 4">Odt1-22</strain>
    </source>
</reference>
<dbReference type="EMBL" id="JASVWF010000002">
    <property type="protein sequence ID" value="MDL5156610.1"/>
    <property type="molecule type" value="Genomic_DNA"/>
</dbReference>
<evidence type="ECO:0000313" key="4">
    <source>
        <dbReference type="Proteomes" id="UP001231924"/>
    </source>
</evidence>
<evidence type="ECO:0000313" key="3">
    <source>
        <dbReference type="EMBL" id="MDL5156610.1"/>
    </source>
</evidence>
<name>A0ABT7M7F6_9PSEU</name>
<sequence length="145" mass="14974">MSSPATDATTPVPVVPSSPGPRSVPDDEPAERGSLHIGFGVVRRIAEHAADSTDGTMRTERRVVGLGFGEAGASAKISGYGDQVDVRLEVPLAYPAPIALTVDAVRGNVRERVQTLTGYAVRSLDVTVSALTSPAGPAAPTTRVQ</sequence>
<feature type="region of interest" description="Disordered" evidence="2">
    <location>
        <begin position="1"/>
        <end position="33"/>
    </location>
</feature>
<comment type="similarity">
    <text evidence="1">Belongs to the asp23 family.</text>
</comment>
<comment type="caution">
    <text evidence="3">The sequence shown here is derived from an EMBL/GenBank/DDBJ whole genome shotgun (WGS) entry which is preliminary data.</text>
</comment>
<dbReference type="InterPro" id="IPR005531">
    <property type="entry name" value="Asp23"/>
</dbReference>
<evidence type="ECO:0000256" key="1">
    <source>
        <dbReference type="ARBA" id="ARBA00005721"/>
    </source>
</evidence>
<dbReference type="RefSeq" id="WP_286052919.1">
    <property type="nucleotide sequence ID" value="NZ_JASVWF010000002.1"/>
</dbReference>